<dbReference type="Gene3D" id="3.30.310.70">
    <property type="entry name" value="TT1751-like domain"/>
    <property type="match status" value="1"/>
</dbReference>
<feature type="domain" description="DUF302" evidence="1">
    <location>
        <begin position="36"/>
        <end position="95"/>
    </location>
</feature>
<reference evidence="2 3" key="1">
    <citation type="submission" date="2023-07" db="EMBL/GenBank/DDBJ databases">
        <title>Sequencing the genomes of 1000 actinobacteria strains.</title>
        <authorList>
            <person name="Klenk H.-P."/>
        </authorList>
    </citation>
    <scope>NUCLEOTIDE SEQUENCE [LARGE SCALE GENOMIC DNA]</scope>
    <source>
        <strain evidence="2 3">DSM 46740</strain>
    </source>
</reference>
<dbReference type="EMBL" id="JAUSQU010000001">
    <property type="protein sequence ID" value="MDP9844599.1"/>
    <property type="molecule type" value="Genomic_DNA"/>
</dbReference>
<keyword evidence="3" id="KW-1185">Reference proteome</keyword>
<accession>A0ABT9QF80</accession>
<evidence type="ECO:0000313" key="3">
    <source>
        <dbReference type="Proteomes" id="UP001225356"/>
    </source>
</evidence>
<sequence>MEIITHDSAGSVAETLERLKGLITAKGLNLFTVIEHDVAAAAAGLSMRPTKVVIFGSPAAGTPLMIAVPLLALDLPLKILIWQDASGRTRVSHDDVDALQKRHGLTDEQAAPLRGVGILAAAAAGA</sequence>
<dbReference type="PANTHER" id="PTHR38342:SF2">
    <property type="entry name" value="INNER MEMBRANE OR EXPORTED"/>
    <property type="match status" value="1"/>
</dbReference>
<dbReference type="Pfam" id="PF03625">
    <property type="entry name" value="DUF302"/>
    <property type="match status" value="1"/>
</dbReference>
<organism evidence="2 3">
    <name type="scientific">Streptosporangium lutulentum</name>
    <dbReference type="NCBI Taxonomy" id="1461250"/>
    <lineage>
        <taxon>Bacteria</taxon>
        <taxon>Bacillati</taxon>
        <taxon>Actinomycetota</taxon>
        <taxon>Actinomycetes</taxon>
        <taxon>Streptosporangiales</taxon>
        <taxon>Streptosporangiaceae</taxon>
        <taxon>Streptosporangium</taxon>
    </lineage>
</organism>
<dbReference type="InterPro" id="IPR035923">
    <property type="entry name" value="TT1751-like_sf"/>
</dbReference>
<dbReference type="CDD" id="cd14797">
    <property type="entry name" value="DUF302"/>
    <property type="match status" value="1"/>
</dbReference>
<protein>
    <submittedName>
        <fullName evidence="2">Uncharacterized protein (DUF302 family)</fullName>
    </submittedName>
</protein>
<dbReference type="SUPFAM" id="SSF103247">
    <property type="entry name" value="TT1751-like"/>
    <property type="match status" value="1"/>
</dbReference>
<proteinExistence type="predicted"/>
<gene>
    <name evidence="2" type="ORF">J2853_003810</name>
</gene>
<evidence type="ECO:0000313" key="2">
    <source>
        <dbReference type="EMBL" id="MDP9844599.1"/>
    </source>
</evidence>
<comment type="caution">
    <text evidence="2">The sequence shown here is derived from an EMBL/GenBank/DDBJ whole genome shotgun (WGS) entry which is preliminary data.</text>
</comment>
<dbReference type="RefSeq" id="WP_307559576.1">
    <property type="nucleotide sequence ID" value="NZ_JAUSQU010000001.1"/>
</dbReference>
<name>A0ABT9QF80_9ACTN</name>
<dbReference type="Proteomes" id="UP001225356">
    <property type="component" value="Unassembled WGS sequence"/>
</dbReference>
<evidence type="ECO:0000259" key="1">
    <source>
        <dbReference type="Pfam" id="PF03625"/>
    </source>
</evidence>
<dbReference type="InterPro" id="IPR005180">
    <property type="entry name" value="DUF302"/>
</dbReference>
<dbReference type="PANTHER" id="PTHR38342">
    <property type="entry name" value="SLR5037 PROTEIN"/>
    <property type="match status" value="1"/>
</dbReference>